<evidence type="ECO:0000256" key="3">
    <source>
        <dbReference type="PIRSR" id="PIRSR607837-1"/>
    </source>
</evidence>
<proteinExistence type="inferred from homology"/>
<feature type="binding site" evidence="3">
    <location>
        <position position="139"/>
    </location>
    <ligand>
        <name>a divalent metal cation</name>
        <dbReference type="ChEBI" id="CHEBI:60240"/>
    </ligand>
</feature>
<dbReference type="AlphaFoldDB" id="A0A562SVP7"/>
<name>A0A562SVP7_9HYPH</name>
<dbReference type="RefSeq" id="WP_145345106.1">
    <property type="nucleotide sequence ID" value="NZ_SMLY01000057.1"/>
</dbReference>
<dbReference type="Proteomes" id="UP000320593">
    <property type="component" value="Unassembled WGS sequence"/>
</dbReference>
<dbReference type="GO" id="GO:0046872">
    <property type="term" value="F:metal ion binding"/>
    <property type="evidence" value="ECO:0007669"/>
    <property type="project" value="UniProtKB-KW"/>
</dbReference>
<comment type="caution">
    <text evidence="4">The sequence shown here is derived from an EMBL/GenBank/DDBJ whole genome shotgun (WGS) entry which is preliminary data.</text>
</comment>
<dbReference type="Pfam" id="PF05163">
    <property type="entry name" value="DinB"/>
    <property type="match status" value="1"/>
</dbReference>
<protein>
    <submittedName>
        <fullName evidence="4">Putative damage-inducible protein DinB</fullName>
    </submittedName>
</protein>
<keyword evidence="5" id="KW-1185">Reference proteome</keyword>
<gene>
    <name evidence="4" type="ORF">JM93_03146</name>
</gene>
<dbReference type="PANTHER" id="PTHR37302:SF3">
    <property type="entry name" value="DAMAGE-INDUCIBLE PROTEIN DINB"/>
    <property type="match status" value="1"/>
</dbReference>
<evidence type="ECO:0000313" key="5">
    <source>
        <dbReference type="Proteomes" id="UP000320593"/>
    </source>
</evidence>
<evidence type="ECO:0000313" key="4">
    <source>
        <dbReference type="EMBL" id="TWI84810.1"/>
    </source>
</evidence>
<organism evidence="4 5">
    <name type="scientific">Roseibium hamelinense</name>
    <dbReference type="NCBI Taxonomy" id="150831"/>
    <lineage>
        <taxon>Bacteria</taxon>
        <taxon>Pseudomonadati</taxon>
        <taxon>Pseudomonadota</taxon>
        <taxon>Alphaproteobacteria</taxon>
        <taxon>Hyphomicrobiales</taxon>
        <taxon>Stappiaceae</taxon>
        <taxon>Roseibium</taxon>
    </lineage>
</organism>
<dbReference type="EMBL" id="VLLF01000007">
    <property type="protein sequence ID" value="TWI84810.1"/>
    <property type="molecule type" value="Genomic_DNA"/>
</dbReference>
<dbReference type="SUPFAM" id="SSF109854">
    <property type="entry name" value="DinB/YfiT-like putative metalloenzymes"/>
    <property type="match status" value="1"/>
</dbReference>
<dbReference type="OrthoDB" id="9807509at2"/>
<comment type="similarity">
    <text evidence="1">Belongs to the DinB family.</text>
</comment>
<evidence type="ECO:0000256" key="1">
    <source>
        <dbReference type="ARBA" id="ARBA00008635"/>
    </source>
</evidence>
<sequence>MTSAVDQLRLMARNNAYANSRLYEACNRLSQLEFLAARTNFFPSIKDTLNHLWEVDRYYLDALREQGEGLSVFDVPFLQTASELWRAQKKVDHQLIGFCDDLGETDLDREICHDRGKAGQIRETVGNTLLHLFQHQIHHRGQVHAMLAGTHAAPPQLDEFFLKFERHPAAEDLL</sequence>
<dbReference type="InterPro" id="IPR007837">
    <property type="entry name" value="DinB"/>
</dbReference>
<accession>A0A562SVP7</accession>
<keyword evidence="2 3" id="KW-0479">Metal-binding</keyword>
<feature type="binding site" evidence="3">
    <location>
        <position position="51"/>
    </location>
    <ligand>
        <name>a divalent metal cation</name>
        <dbReference type="ChEBI" id="CHEBI:60240"/>
    </ligand>
</feature>
<dbReference type="Gene3D" id="1.20.120.450">
    <property type="entry name" value="dinb family like domain"/>
    <property type="match status" value="1"/>
</dbReference>
<feature type="binding site" evidence="3">
    <location>
        <position position="135"/>
    </location>
    <ligand>
        <name>a divalent metal cation</name>
        <dbReference type="ChEBI" id="CHEBI:60240"/>
    </ligand>
</feature>
<dbReference type="InterPro" id="IPR034660">
    <property type="entry name" value="DinB/YfiT-like"/>
</dbReference>
<evidence type="ECO:0000256" key="2">
    <source>
        <dbReference type="ARBA" id="ARBA00022723"/>
    </source>
</evidence>
<dbReference type="PANTHER" id="PTHR37302">
    <property type="entry name" value="SLR1116 PROTEIN"/>
    <property type="match status" value="1"/>
</dbReference>
<reference evidence="4 5" key="1">
    <citation type="submission" date="2019-07" db="EMBL/GenBank/DDBJ databases">
        <title>Genomic Encyclopedia of Archaeal and Bacterial Type Strains, Phase II (KMG-II): from individual species to whole genera.</title>
        <authorList>
            <person name="Goeker M."/>
        </authorList>
    </citation>
    <scope>NUCLEOTIDE SEQUENCE [LARGE SCALE GENOMIC DNA]</scope>
    <source>
        <strain evidence="4 5">ATCC BAA-252</strain>
    </source>
</reference>